<name>A0A0A9AXA5_ARUDO</name>
<accession>A0A0A9AXA5</accession>
<dbReference type="AlphaFoldDB" id="A0A0A9AXA5"/>
<sequence>MQLGLCFPSWNKSKDLFPGHHKPTSKRLTKLASSKVIGHVWIAAALPKK</sequence>
<dbReference type="EMBL" id="GBRH01241511">
    <property type="protein sequence ID" value="JAD56384.1"/>
    <property type="molecule type" value="Transcribed_RNA"/>
</dbReference>
<reference evidence="1" key="2">
    <citation type="journal article" date="2015" name="Data Brief">
        <title>Shoot transcriptome of the giant reed, Arundo donax.</title>
        <authorList>
            <person name="Barrero R.A."/>
            <person name="Guerrero F.D."/>
            <person name="Moolhuijzen P."/>
            <person name="Goolsby J.A."/>
            <person name="Tidwell J."/>
            <person name="Bellgard S.E."/>
            <person name="Bellgard M.I."/>
        </authorList>
    </citation>
    <scope>NUCLEOTIDE SEQUENCE</scope>
    <source>
        <tissue evidence="1">Shoot tissue taken approximately 20 cm above the soil surface</tissue>
    </source>
</reference>
<protein>
    <submittedName>
        <fullName evidence="1">Uncharacterized protein</fullName>
    </submittedName>
</protein>
<evidence type="ECO:0000313" key="1">
    <source>
        <dbReference type="EMBL" id="JAD56384.1"/>
    </source>
</evidence>
<proteinExistence type="predicted"/>
<organism evidence="1">
    <name type="scientific">Arundo donax</name>
    <name type="common">Giant reed</name>
    <name type="synonym">Donax arundinaceus</name>
    <dbReference type="NCBI Taxonomy" id="35708"/>
    <lineage>
        <taxon>Eukaryota</taxon>
        <taxon>Viridiplantae</taxon>
        <taxon>Streptophyta</taxon>
        <taxon>Embryophyta</taxon>
        <taxon>Tracheophyta</taxon>
        <taxon>Spermatophyta</taxon>
        <taxon>Magnoliopsida</taxon>
        <taxon>Liliopsida</taxon>
        <taxon>Poales</taxon>
        <taxon>Poaceae</taxon>
        <taxon>PACMAD clade</taxon>
        <taxon>Arundinoideae</taxon>
        <taxon>Arundineae</taxon>
        <taxon>Arundo</taxon>
    </lineage>
</organism>
<reference evidence="1" key="1">
    <citation type="submission" date="2014-09" db="EMBL/GenBank/DDBJ databases">
        <authorList>
            <person name="Magalhaes I.L.F."/>
            <person name="Oliveira U."/>
            <person name="Santos F.R."/>
            <person name="Vidigal T.H.D.A."/>
            <person name="Brescovit A.D."/>
            <person name="Santos A.J."/>
        </authorList>
    </citation>
    <scope>NUCLEOTIDE SEQUENCE</scope>
    <source>
        <tissue evidence="1">Shoot tissue taken approximately 20 cm above the soil surface</tissue>
    </source>
</reference>